<dbReference type="GO" id="GO:0016740">
    <property type="term" value="F:transferase activity"/>
    <property type="evidence" value="ECO:0007669"/>
    <property type="project" value="UniProtKB-KW"/>
</dbReference>
<dbReference type="AlphaFoldDB" id="A0A9P8PN97"/>
<dbReference type="InterPro" id="IPR050214">
    <property type="entry name" value="Cys_Synth/Cystath_Beta-Synth"/>
</dbReference>
<reference evidence="8" key="2">
    <citation type="submission" date="2021-01" db="EMBL/GenBank/DDBJ databases">
        <authorList>
            <person name="Schikora-Tamarit M.A."/>
        </authorList>
    </citation>
    <scope>NUCLEOTIDE SEQUENCE</scope>
    <source>
        <strain evidence="8">CBS6341</strain>
    </source>
</reference>
<dbReference type="SUPFAM" id="SSF53686">
    <property type="entry name" value="Tryptophan synthase beta subunit-like PLP-dependent enzymes"/>
    <property type="match status" value="1"/>
</dbReference>
<evidence type="ECO:0000259" key="7">
    <source>
        <dbReference type="Pfam" id="PF00291"/>
    </source>
</evidence>
<evidence type="ECO:0000256" key="6">
    <source>
        <dbReference type="ARBA" id="ARBA00023192"/>
    </source>
</evidence>
<comment type="caution">
    <text evidence="8">The sequence shown here is derived from an EMBL/GenBank/DDBJ whole genome shotgun (WGS) entry which is preliminary data.</text>
</comment>
<evidence type="ECO:0000256" key="4">
    <source>
        <dbReference type="ARBA" id="ARBA00022679"/>
    </source>
</evidence>
<organism evidence="8 9">
    <name type="scientific">Wickerhamomyces mucosus</name>
    <dbReference type="NCBI Taxonomy" id="1378264"/>
    <lineage>
        <taxon>Eukaryota</taxon>
        <taxon>Fungi</taxon>
        <taxon>Dikarya</taxon>
        <taxon>Ascomycota</taxon>
        <taxon>Saccharomycotina</taxon>
        <taxon>Saccharomycetes</taxon>
        <taxon>Phaffomycetales</taxon>
        <taxon>Wickerhamomycetaceae</taxon>
        <taxon>Wickerhamomyces</taxon>
    </lineage>
</organism>
<evidence type="ECO:0000313" key="8">
    <source>
        <dbReference type="EMBL" id="KAH3674635.1"/>
    </source>
</evidence>
<accession>A0A9P8PN97</accession>
<gene>
    <name evidence="8" type="ORF">WICMUC_003181</name>
</gene>
<dbReference type="PANTHER" id="PTHR10314">
    <property type="entry name" value="CYSTATHIONINE BETA-SYNTHASE"/>
    <property type="match status" value="1"/>
</dbReference>
<dbReference type="OrthoDB" id="10259545at2759"/>
<keyword evidence="3" id="KW-0028">Amino-acid biosynthesis</keyword>
<keyword evidence="5" id="KW-0663">Pyridoxal phosphate</keyword>
<dbReference type="Proteomes" id="UP000769528">
    <property type="component" value="Unassembled WGS sequence"/>
</dbReference>
<keyword evidence="4" id="KW-0808">Transferase</keyword>
<comment type="cofactor">
    <cofactor evidence="1">
        <name>pyridoxal 5'-phosphate</name>
        <dbReference type="ChEBI" id="CHEBI:597326"/>
    </cofactor>
</comment>
<proteinExistence type="inferred from homology"/>
<protein>
    <recommendedName>
        <fullName evidence="7">Tryptophan synthase beta chain-like PALP domain-containing protein</fullName>
    </recommendedName>
</protein>
<evidence type="ECO:0000256" key="2">
    <source>
        <dbReference type="ARBA" id="ARBA00007103"/>
    </source>
</evidence>
<reference evidence="8" key="1">
    <citation type="journal article" date="2021" name="Open Biol.">
        <title>Shared evolutionary footprints suggest mitochondrial oxidative damage underlies multiple complex I losses in fungi.</title>
        <authorList>
            <person name="Schikora-Tamarit M.A."/>
            <person name="Marcet-Houben M."/>
            <person name="Nosek J."/>
            <person name="Gabaldon T."/>
        </authorList>
    </citation>
    <scope>NUCLEOTIDE SEQUENCE</scope>
    <source>
        <strain evidence="8">CBS6341</strain>
    </source>
</reference>
<dbReference type="Pfam" id="PF00291">
    <property type="entry name" value="PALP"/>
    <property type="match status" value="1"/>
</dbReference>
<evidence type="ECO:0000313" key="9">
    <source>
        <dbReference type="Proteomes" id="UP000769528"/>
    </source>
</evidence>
<evidence type="ECO:0000256" key="1">
    <source>
        <dbReference type="ARBA" id="ARBA00001933"/>
    </source>
</evidence>
<dbReference type="FunFam" id="3.40.50.1100:FF:000016">
    <property type="entry name" value="Cysteine synthase A"/>
    <property type="match status" value="1"/>
</dbReference>
<dbReference type="CDD" id="cd01561">
    <property type="entry name" value="CBS_like"/>
    <property type="match status" value="1"/>
</dbReference>
<dbReference type="EMBL" id="JAEUBF010000845">
    <property type="protein sequence ID" value="KAH3674635.1"/>
    <property type="molecule type" value="Genomic_DNA"/>
</dbReference>
<evidence type="ECO:0000256" key="3">
    <source>
        <dbReference type="ARBA" id="ARBA00022605"/>
    </source>
</evidence>
<sequence length="384" mass="42458">MPQITWKEITAIGASTVSILYVLKEFIQIYKQNHDYNLTKLSPPEIGVEGLVGNTPMVLIKSLSKITGNNVYAKLEYLNPGGSSKDRVALAIIKDKELSHELNEGDCIYEGTSGSTGISIGTVANSLGYKSEIHLPDDTSPDKLILFETLGVNLIKVKPASIVDPNQYVNSAKNAALTNNGIFADQFENEVNWDVHYKTTGPEIYQQLKGKVDYFIAGCGTGGTIAGVSKYLKEKLHDKFISILADPQGSGFYNRIKYGVMYTNEEREGSRRRHQVDTIIEGIGLNRITKNFSIGESYIDDSIKVYDDEAIKMARFLNVNDGFFIGSSSAINAVAVLKLCKENPTIKNKNIVLAFCDSGTRHLNKFWKEALKVSKDITIESIYS</sequence>
<name>A0A9P8PN97_9ASCO</name>
<feature type="domain" description="Tryptophan synthase beta chain-like PALP" evidence="7">
    <location>
        <begin position="49"/>
        <end position="357"/>
    </location>
</feature>
<keyword evidence="6" id="KW-0198">Cysteine biosynthesis</keyword>
<comment type="similarity">
    <text evidence="2">Belongs to the cysteine synthase/cystathionine beta-synthase family.</text>
</comment>
<keyword evidence="9" id="KW-1185">Reference proteome</keyword>
<dbReference type="GO" id="GO:0019344">
    <property type="term" value="P:cysteine biosynthetic process"/>
    <property type="evidence" value="ECO:0007669"/>
    <property type="project" value="UniProtKB-KW"/>
</dbReference>
<evidence type="ECO:0000256" key="5">
    <source>
        <dbReference type="ARBA" id="ARBA00022898"/>
    </source>
</evidence>
<dbReference type="InterPro" id="IPR036052">
    <property type="entry name" value="TrpB-like_PALP_sf"/>
</dbReference>
<dbReference type="InterPro" id="IPR001926">
    <property type="entry name" value="TrpB-like_PALP"/>
</dbReference>
<dbReference type="Gene3D" id="3.40.50.1100">
    <property type="match status" value="2"/>
</dbReference>